<dbReference type="RefSeq" id="XP_021871125.1">
    <property type="nucleotide sequence ID" value="XM_022017465.1"/>
</dbReference>
<dbReference type="GeneID" id="33559274"/>
<protein>
    <recommendedName>
        <fullName evidence="3">Phytanoyl-CoA dioxygenase</fullName>
    </recommendedName>
</protein>
<keyword evidence="2" id="KW-1185">Reference proteome</keyword>
<accession>A0A1Y1UHS2</accession>
<dbReference type="Proteomes" id="UP000193218">
    <property type="component" value="Unassembled WGS sequence"/>
</dbReference>
<proteinExistence type="predicted"/>
<evidence type="ECO:0000313" key="2">
    <source>
        <dbReference type="Proteomes" id="UP000193218"/>
    </source>
</evidence>
<evidence type="ECO:0008006" key="3">
    <source>
        <dbReference type="Google" id="ProtNLM"/>
    </source>
</evidence>
<gene>
    <name evidence="1" type="ORF">BD324DRAFT_642094</name>
</gene>
<dbReference type="EMBL" id="NBSH01000006">
    <property type="protein sequence ID" value="ORX37087.1"/>
    <property type="molecule type" value="Genomic_DNA"/>
</dbReference>
<dbReference type="Pfam" id="PF05721">
    <property type="entry name" value="PhyH"/>
    <property type="match status" value="1"/>
</dbReference>
<dbReference type="InParanoid" id="A0A1Y1UHS2"/>
<comment type="caution">
    <text evidence="1">The sequence shown here is derived from an EMBL/GenBank/DDBJ whole genome shotgun (WGS) entry which is preliminary data.</text>
</comment>
<evidence type="ECO:0000313" key="1">
    <source>
        <dbReference type="EMBL" id="ORX37087.1"/>
    </source>
</evidence>
<reference evidence="1 2" key="1">
    <citation type="submission" date="2017-03" db="EMBL/GenBank/DDBJ databases">
        <title>Widespread Adenine N6-methylation of Active Genes in Fungi.</title>
        <authorList>
            <consortium name="DOE Joint Genome Institute"/>
            <person name="Mondo S.J."/>
            <person name="Dannebaum R.O."/>
            <person name="Kuo R.C."/>
            <person name="Louie K.B."/>
            <person name="Bewick A.J."/>
            <person name="Labutti K."/>
            <person name="Haridas S."/>
            <person name="Kuo A."/>
            <person name="Salamov A."/>
            <person name="Ahrendt S.R."/>
            <person name="Lau R."/>
            <person name="Bowen B.P."/>
            <person name="Lipzen A."/>
            <person name="Sullivan W."/>
            <person name="Andreopoulos W.B."/>
            <person name="Clum A."/>
            <person name="Lindquist E."/>
            <person name="Daum C."/>
            <person name="Northen T.R."/>
            <person name="Ramamoorthy G."/>
            <person name="Schmitz R.J."/>
            <person name="Gryganskyi A."/>
            <person name="Culley D."/>
            <person name="Magnuson J."/>
            <person name="James T.Y."/>
            <person name="O'Malley M.A."/>
            <person name="Stajich J.E."/>
            <person name="Spatafora J.W."/>
            <person name="Visel A."/>
            <person name="Grigoriev I.V."/>
        </authorList>
    </citation>
    <scope>NUCLEOTIDE SEQUENCE [LARGE SCALE GENOMIC DNA]</scope>
    <source>
        <strain evidence="1 2">NRRL Y-17943</strain>
    </source>
</reference>
<dbReference type="InterPro" id="IPR008775">
    <property type="entry name" value="Phytyl_CoA_dOase-like"/>
</dbReference>
<dbReference type="SUPFAM" id="SSF51197">
    <property type="entry name" value="Clavaminate synthase-like"/>
    <property type="match status" value="1"/>
</dbReference>
<name>A0A1Y1UHS2_9TREE</name>
<sequence length="334" mass="37235">MNTNSSTETTISPAGVLLLRGSATTPETSYYEDLDKNGWCVVKNVISPEKAAYYVDQAYSWLEGFGKGFDKNDRETWKPENLPAFAKGGLFNRHASGHEQFAWDIRAEPGLIDVFAKIWGTDELAVSFDGVNVSLPFKADAPVDRKPWAHVDQSPLRRFKYCVQGIMNLAPNGPKDGGLMVLQGSFSRYNEFWEAHDHEAPPGGWSKRNGYHHTQAQLQWFYDRGCTWHKVEAGPGDVILWDSRCVHYGAAAEGDQPRVATYVCYKPNRDVAPDKQAIRKEAMENFDNTTHDAADVKQTGSRIAGKLSDDERTVPSKPPVLSHRAQQLAGIAAY</sequence>
<dbReference type="PANTHER" id="PTHR31630">
    <property type="entry name" value="PHYTANOYL-COA DIOXYGENASE-RELATED-RELATED"/>
    <property type="match status" value="1"/>
</dbReference>
<dbReference type="OrthoDB" id="445007at2759"/>
<dbReference type="Gene3D" id="2.60.120.620">
    <property type="entry name" value="q2cbj1_9rhob like domain"/>
    <property type="match status" value="1"/>
</dbReference>
<dbReference type="AlphaFoldDB" id="A0A1Y1UHS2"/>
<dbReference type="PANTHER" id="PTHR31630:SF6">
    <property type="entry name" value="PHYTANOYL-COA DIOXYGENASE-RELATED"/>
    <property type="match status" value="1"/>
</dbReference>
<organism evidence="1 2">
    <name type="scientific">Kockovaella imperatae</name>
    <dbReference type="NCBI Taxonomy" id="4999"/>
    <lineage>
        <taxon>Eukaryota</taxon>
        <taxon>Fungi</taxon>
        <taxon>Dikarya</taxon>
        <taxon>Basidiomycota</taxon>
        <taxon>Agaricomycotina</taxon>
        <taxon>Tremellomycetes</taxon>
        <taxon>Tremellales</taxon>
        <taxon>Cuniculitremaceae</taxon>
        <taxon>Kockovaella</taxon>
    </lineage>
</organism>